<proteinExistence type="predicted"/>
<protein>
    <submittedName>
        <fullName evidence="2">Uncharacterized protein</fullName>
    </submittedName>
</protein>
<name>A0A914BWP9_9BILA</name>
<accession>A0A914BWP9</accession>
<keyword evidence="1" id="KW-1185">Reference proteome</keyword>
<dbReference type="Proteomes" id="UP000887540">
    <property type="component" value="Unplaced"/>
</dbReference>
<dbReference type="AlphaFoldDB" id="A0A914BWP9"/>
<organism evidence="1 2">
    <name type="scientific">Acrobeloides nanus</name>
    <dbReference type="NCBI Taxonomy" id="290746"/>
    <lineage>
        <taxon>Eukaryota</taxon>
        <taxon>Metazoa</taxon>
        <taxon>Ecdysozoa</taxon>
        <taxon>Nematoda</taxon>
        <taxon>Chromadorea</taxon>
        <taxon>Rhabditida</taxon>
        <taxon>Tylenchina</taxon>
        <taxon>Cephalobomorpha</taxon>
        <taxon>Cephaloboidea</taxon>
        <taxon>Cephalobidae</taxon>
        <taxon>Acrobeloides</taxon>
    </lineage>
</organism>
<dbReference type="WBParaSite" id="ACRNAN_Path_1177.g4553.t1">
    <property type="protein sequence ID" value="ACRNAN_Path_1177.g4553.t1"/>
    <property type="gene ID" value="ACRNAN_Path_1177.g4553"/>
</dbReference>
<evidence type="ECO:0000313" key="2">
    <source>
        <dbReference type="WBParaSite" id="ACRNAN_Path_1177.g4553.t1"/>
    </source>
</evidence>
<reference evidence="2" key="1">
    <citation type="submission" date="2022-11" db="UniProtKB">
        <authorList>
            <consortium name="WormBaseParasite"/>
        </authorList>
    </citation>
    <scope>IDENTIFICATION</scope>
</reference>
<sequence length="83" mass="9505">MNVDSCPEVNQLRKSVMTKTEDDRNKMYEATFACYKRIYEQANCVPYGWESTCLMLLTQPGDGGSVSDHIATIEKLRYICTKN</sequence>
<evidence type="ECO:0000313" key="1">
    <source>
        <dbReference type="Proteomes" id="UP000887540"/>
    </source>
</evidence>